<organism evidence="1 2">
    <name type="scientific">Tuber borchii</name>
    <name type="common">White truffle</name>
    <dbReference type="NCBI Taxonomy" id="42251"/>
    <lineage>
        <taxon>Eukaryota</taxon>
        <taxon>Fungi</taxon>
        <taxon>Dikarya</taxon>
        <taxon>Ascomycota</taxon>
        <taxon>Pezizomycotina</taxon>
        <taxon>Pezizomycetes</taxon>
        <taxon>Pezizales</taxon>
        <taxon>Tuberaceae</taxon>
        <taxon>Tuber</taxon>
    </lineage>
</organism>
<keyword evidence="2" id="KW-1185">Reference proteome</keyword>
<gene>
    <name evidence="1" type="ORF">B9Z19DRAFT_775447</name>
</gene>
<accession>A0A2T6ZWW8</accession>
<dbReference type="AlphaFoldDB" id="A0A2T6ZWW8"/>
<dbReference type="EMBL" id="NESQ01000077">
    <property type="protein sequence ID" value="PUU79991.1"/>
    <property type="molecule type" value="Genomic_DNA"/>
</dbReference>
<reference evidence="1 2" key="1">
    <citation type="submission" date="2017-04" db="EMBL/GenBank/DDBJ databases">
        <title>Draft genome sequence of Tuber borchii Vittad., a whitish edible truffle.</title>
        <authorList>
            <consortium name="DOE Joint Genome Institute"/>
            <person name="Murat C."/>
            <person name="Kuo A."/>
            <person name="Barry K.W."/>
            <person name="Clum A."/>
            <person name="Dockter R.B."/>
            <person name="Fauchery L."/>
            <person name="Iotti M."/>
            <person name="Kohler A."/>
            <person name="Labutti K."/>
            <person name="Lindquist E.A."/>
            <person name="Lipzen A."/>
            <person name="Ohm R.A."/>
            <person name="Wang M."/>
            <person name="Grigoriev I.V."/>
            <person name="Zambonelli A."/>
            <person name="Martin F.M."/>
        </authorList>
    </citation>
    <scope>NUCLEOTIDE SEQUENCE [LARGE SCALE GENOMIC DNA]</scope>
    <source>
        <strain evidence="1 2">Tbo3840</strain>
    </source>
</reference>
<evidence type="ECO:0000313" key="2">
    <source>
        <dbReference type="Proteomes" id="UP000244722"/>
    </source>
</evidence>
<name>A0A2T6ZWW8_TUBBO</name>
<proteinExistence type="predicted"/>
<dbReference type="Proteomes" id="UP000244722">
    <property type="component" value="Unassembled WGS sequence"/>
</dbReference>
<comment type="caution">
    <text evidence="1">The sequence shown here is derived from an EMBL/GenBank/DDBJ whole genome shotgun (WGS) entry which is preliminary data.</text>
</comment>
<evidence type="ECO:0000313" key="1">
    <source>
        <dbReference type="EMBL" id="PUU79991.1"/>
    </source>
</evidence>
<protein>
    <submittedName>
        <fullName evidence="1">Uncharacterized protein</fullName>
    </submittedName>
</protein>
<sequence>MSGGNKTGREKGGKYTVSTALAACQVRTFLSITLTLPTIPSTPLNTIMGLGDAHDLITNKQPEKIAIVSVGAQEQFSVWVARDVPRISQMAARKHRKLLYSTSAPFFHSCPGLLTCYVRYLHDFRVQTLFFPGIGEREERTRVHSKFLNSHHRRGGAWHSLPLSFWRGWNTRAVPYLTSHS</sequence>